<accession>A0A8K0DRJ3</accession>
<proteinExistence type="predicted"/>
<dbReference type="PANTHER" id="PTHR48435:SF1">
    <property type="entry name" value="POLYPROTEIN"/>
    <property type="match status" value="1"/>
</dbReference>
<dbReference type="Pfam" id="PF01107">
    <property type="entry name" value="MP"/>
    <property type="match status" value="1"/>
</dbReference>
<comment type="caution">
    <text evidence="1">The sequence shown here is derived from an EMBL/GenBank/DDBJ whole genome shotgun (WGS) entry which is preliminary data.</text>
</comment>
<gene>
    <name evidence="1" type="ORF">FNV43_RR27295</name>
</gene>
<reference evidence="1" key="1">
    <citation type="submission" date="2020-03" db="EMBL/GenBank/DDBJ databases">
        <title>A high-quality chromosome-level genome assembly of a woody plant with both climbing and erect habits, Rhamnella rubrinervis.</title>
        <authorList>
            <person name="Lu Z."/>
            <person name="Yang Y."/>
            <person name="Zhu X."/>
            <person name="Sun Y."/>
        </authorList>
    </citation>
    <scope>NUCLEOTIDE SEQUENCE</scope>
    <source>
        <strain evidence="1">BYM</strain>
        <tissue evidence="1">Leaf</tissue>
    </source>
</reference>
<dbReference type="AlphaFoldDB" id="A0A8K0DRJ3"/>
<keyword evidence="2" id="KW-1185">Reference proteome</keyword>
<protein>
    <submittedName>
        <fullName evidence="1">Uncharacterized protein</fullName>
    </submittedName>
</protein>
<dbReference type="Proteomes" id="UP000796880">
    <property type="component" value="Unassembled WGS sequence"/>
</dbReference>
<name>A0A8K0DRJ3_9ROSA</name>
<dbReference type="OrthoDB" id="1720991at2759"/>
<dbReference type="InterPro" id="IPR053098">
    <property type="entry name" value="Petuviruses_polyprotein"/>
</dbReference>
<evidence type="ECO:0000313" key="1">
    <source>
        <dbReference type="EMBL" id="KAF3432555.1"/>
    </source>
</evidence>
<evidence type="ECO:0000313" key="2">
    <source>
        <dbReference type="Proteomes" id="UP000796880"/>
    </source>
</evidence>
<dbReference type="PANTHER" id="PTHR48435">
    <property type="entry name" value="POLYPROTEIN"/>
    <property type="match status" value="1"/>
</dbReference>
<sequence>MANTSCSSSVNFRISSHFTLPRISFISSSSQSHQLAEYTYVLDTTRVPAIHLLIICPYLTEKWLEEGYTHLYFGAIRVVLSSHGRHGLPSAVKMALLNSTFVHCEQAVIGTVLSNLKAGSIVPTFYPNFNVSLKDPNLYTLMKIYIHITRAKQVFSAYAASLHH</sequence>
<organism evidence="1 2">
    <name type="scientific">Rhamnella rubrinervis</name>
    <dbReference type="NCBI Taxonomy" id="2594499"/>
    <lineage>
        <taxon>Eukaryota</taxon>
        <taxon>Viridiplantae</taxon>
        <taxon>Streptophyta</taxon>
        <taxon>Embryophyta</taxon>
        <taxon>Tracheophyta</taxon>
        <taxon>Spermatophyta</taxon>
        <taxon>Magnoliopsida</taxon>
        <taxon>eudicotyledons</taxon>
        <taxon>Gunneridae</taxon>
        <taxon>Pentapetalae</taxon>
        <taxon>rosids</taxon>
        <taxon>fabids</taxon>
        <taxon>Rosales</taxon>
        <taxon>Rhamnaceae</taxon>
        <taxon>rhamnoid group</taxon>
        <taxon>Rhamneae</taxon>
        <taxon>Rhamnella</taxon>
    </lineage>
</organism>
<dbReference type="InterPro" id="IPR028919">
    <property type="entry name" value="Viral_movement"/>
</dbReference>
<dbReference type="EMBL" id="VOIH02000012">
    <property type="protein sequence ID" value="KAF3432555.1"/>
    <property type="molecule type" value="Genomic_DNA"/>
</dbReference>